<dbReference type="GO" id="GO:0005829">
    <property type="term" value="C:cytosol"/>
    <property type="evidence" value="ECO:0007669"/>
    <property type="project" value="TreeGrafter"/>
</dbReference>
<dbReference type="EMBL" id="AZEC01000015">
    <property type="protein sequence ID" value="KRL10045.1"/>
    <property type="molecule type" value="Genomic_DNA"/>
</dbReference>
<dbReference type="InterPro" id="IPR041492">
    <property type="entry name" value="HAD_2"/>
</dbReference>
<accession>A0A0R1MP89</accession>
<dbReference type="Gene3D" id="3.40.50.1000">
    <property type="entry name" value="HAD superfamily/HAD-like"/>
    <property type="match status" value="1"/>
</dbReference>
<sequence>MDMTTIFFDFDGTIVDSQKGIVHGLKYMVEKLALTPLTADQYRLFIGPPLTDSLHQFYPELNDSAVVQAIRAYKEFYDQKGLYELQMYPGITDVLARLQAAGFSLNVASTKPTALIQRLAAHLQLDHYFTGLFGATEDERIRSSKTDILAYGLEKLGANPATSIMIGDRNTDMIGGKNNHVATIGVLYGFGSRTELTQAGASVIVAKPNDISGAVHQLANQ</sequence>
<gene>
    <name evidence="1" type="ORF">FD09_GL000975</name>
</gene>
<dbReference type="STRING" id="1423792.FD09_GL000975"/>
<dbReference type="Gene3D" id="1.10.150.240">
    <property type="entry name" value="Putative phosphatase, domain 2"/>
    <property type="match status" value="1"/>
</dbReference>
<dbReference type="SFLD" id="SFLDG01129">
    <property type="entry name" value="C1.5:_HAD__Beta-PGM__Phosphata"/>
    <property type="match status" value="1"/>
</dbReference>
<dbReference type="InterPro" id="IPR023214">
    <property type="entry name" value="HAD_sf"/>
</dbReference>
<dbReference type="InterPro" id="IPR023198">
    <property type="entry name" value="PGP-like_dom2"/>
</dbReference>
<dbReference type="GO" id="GO:0004713">
    <property type="term" value="F:protein tyrosine kinase activity"/>
    <property type="evidence" value="ECO:0007669"/>
    <property type="project" value="TreeGrafter"/>
</dbReference>
<dbReference type="InterPro" id="IPR036412">
    <property type="entry name" value="HAD-like_sf"/>
</dbReference>
<dbReference type="AlphaFoldDB" id="A0A0R1MP89"/>
<organism evidence="1 2">
    <name type="scientific">Schleiferilactobacillus perolens DSM 12744</name>
    <dbReference type="NCBI Taxonomy" id="1423792"/>
    <lineage>
        <taxon>Bacteria</taxon>
        <taxon>Bacillati</taxon>
        <taxon>Bacillota</taxon>
        <taxon>Bacilli</taxon>
        <taxon>Lactobacillales</taxon>
        <taxon>Lactobacillaceae</taxon>
        <taxon>Schleiferilactobacillus</taxon>
    </lineage>
</organism>
<evidence type="ECO:0000313" key="2">
    <source>
        <dbReference type="Proteomes" id="UP000051330"/>
    </source>
</evidence>
<reference evidence="1 2" key="1">
    <citation type="journal article" date="2015" name="Genome Announc.">
        <title>Expanding the biotechnology potential of lactobacilli through comparative genomics of 213 strains and associated genera.</title>
        <authorList>
            <person name="Sun Z."/>
            <person name="Harris H.M."/>
            <person name="McCann A."/>
            <person name="Guo C."/>
            <person name="Argimon S."/>
            <person name="Zhang W."/>
            <person name="Yang X."/>
            <person name="Jeffery I.B."/>
            <person name="Cooney J.C."/>
            <person name="Kagawa T.F."/>
            <person name="Liu W."/>
            <person name="Song Y."/>
            <person name="Salvetti E."/>
            <person name="Wrobel A."/>
            <person name="Rasinkangas P."/>
            <person name="Parkhill J."/>
            <person name="Rea M.C."/>
            <person name="O'Sullivan O."/>
            <person name="Ritari J."/>
            <person name="Douillard F.P."/>
            <person name="Paul Ross R."/>
            <person name="Yang R."/>
            <person name="Briner A.E."/>
            <person name="Felis G.E."/>
            <person name="de Vos W.M."/>
            <person name="Barrangou R."/>
            <person name="Klaenhammer T.R."/>
            <person name="Caufield P.W."/>
            <person name="Cui Y."/>
            <person name="Zhang H."/>
            <person name="O'Toole P.W."/>
        </authorList>
    </citation>
    <scope>NUCLEOTIDE SEQUENCE [LARGE SCALE GENOMIC DNA]</scope>
    <source>
        <strain evidence="1 2">DSM 12744</strain>
    </source>
</reference>
<evidence type="ECO:0000313" key="1">
    <source>
        <dbReference type="EMBL" id="KRL10045.1"/>
    </source>
</evidence>
<keyword evidence="2" id="KW-1185">Reference proteome</keyword>
<dbReference type="InterPro" id="IPR050155">
    <property type="entry name" value="HAD-like_hydrolase_sf"/>
</dbReference>
<dbReference type="Pfam" id="PF13419">
    <property type="entry name" value="HAD_2"/>
    <property type="match status" value="1"/>
</dbReference>
<comment type="caution">
    <text evidence="1">The sequence shown here is derived from an EMBL/GenBank/DDBJ whole genome shotgun (WGS) entry which is preliminary data.</text>
</comment>
<proteinExistence type="predicted"/>
<dbReference type="PATRIC" id="fig|1423792.3.peg.995"/>
<dbReference type="SFLD" id="SFLDS00003">
    <property type="entry name" value="Haloacid_Dehalogenase"/>
    <property type="match status" value="1"/>
</dbReference>
<dbReference type="PANTHER" id="PTHR43434">
    <property type="entry name" value="PHOSPHOGLYCOLATE PHOSPHATASE"/>
    <property type="match status" value="1"/>
</dbReference>
<dbReference type="Proteomes" id="UP000051330">
    <property type="component" value="Unassembled WGS sequence"/>
</dbReference>
<protein>
    <submittedName>
        <fullName evidence="1">5-nucleotidase</fullName>
    </submittedName>
</protein>
<name>A0A0R1MP89_9LACO</name>
<dbReference type="SUPFAM" id="SSF56784">
    <property type="entry name" value="HAD-like"/>
    <property type="match status" value="1"/>
</dbReference>
<dbReference type="PANTHER" id="PTHR43434:SF20">
    <property type="entry name" value="5'-NUCLEOTIDASE"/>
    <property type="match status" value="1"/>
</dbReference>